<accession>A0A1F6XWJ7</accession>
<name>A0A1F6XWJ7_9BACT</name>
<gene>
    <name evidence="1" type="ORF">A3H53_01780</name>
</gene>
<dbReference type="EMBL" id="MFVK01000033">
    <property type="protein sequence ID" value="OGI98499.1"/>
    <property type="molecule type" value="Genomic_DNA"/>
</dbReference>
<organism evidence="1 2">
    <name type="scientific">Candidatus Nomurabacteria bacterium RIFCSPLOWO2_02_FULL_40_10</name>
    <dbReference type="NCBI Taxonomy" id="1801786"/>
    <lineage>
        <taxon>Bacteria</taxon>
        <taxon>Candidatus Nomuraibacteriota</taxon>
    </lineage>
</organism>
<reference evidence="1 2" key="1">
    <citation type="journal article" date="2016" name="Nat. Commun.">
        <title>Thousands of microbial genomes shed light on interconnected biogeochemical processes in an aquifer system.</title>
        <authorList>
            <person name="Anantharaman K."/>
            <person name="Brown C.T."/>
            <person name="Hug L.A."/>
            <person name="Sharon I."/>
            <person name="Castelle C.J."/>
            <person name="Probst A.J."/>
            <person name="Thomas B.C."/>
            <person name="Singh A."/>
            <person name="Wilkins M.J."/>
            <person name="Karaoz U."/>
            <person name="Brodie E.L."/>
            <person name="Williams K.H."/>
            <person name="Hubbard S.S."/>
            <person name="Banfield J.F."/>
        </authorList>
    </citation>
    <scope>NUCLEOTIDE SEQUENCE [LARGE SCALE GENOMIC DNA]</scope>
</reference>
<dbReference type="Proteomes" id="UP000176479">
    <property type="component" value="Unassembled WGS sequence"/>
</dbReference>
<evidence type="ECO:0000313" key="1">
    <source>
        <dbReference type="EMBL" id="OGI98499.1"/>
    </source>
</evidence>
<comment type="caution">
    <text evidence="1">The sequence shown here is derived from an EMBL/GenBank/DDBJ whole genome shotgun (WGS) entry which is preliminary data.</text>
</comment>
<protein>
    <submittedName>
        <fullName evidence="1">Uncharacterized protein</fullName>
    </submittedName>
</protein>
<sequence length="222" mass="25121">MAHTNMVREEIFKLRKEGHSYTYISQKTGMSKGTLSGWLSDVPYAPNKITIERIGKARAASGRVKAKIKLESIKRAGEEAKKDIGKLKKRDLFMIGIGIYIGEGSKTGNAIRVINADPKIIKFVVRWLEKACGLARENFKMRLHVYPDNNIKKCVNFWSNTSGIPLSQFQKTYIDIRKDKKIFKKGKLPYGTAHLSIISGGKKEFGVFLARRINAWMGEVLK</sequence>
<proteinExistence type="predicted"/>
<dbReference type="AlphaFoldDB" id="A0A1F6XWJ7"/>
<evidence type="ECO:0000313" key="2">
    <source>
        <dbReference type="Proteomes" id="UP000176479"/>
    </source>
</evidence>